<protein>
    <submittedName>
        <fullName evidence="5">GntR family transcriptional regulator</fullName>
    </submittedName>
</protein>
<evidence type="ECO:0000256" key="3">
    <source>
        <dbReference type="ARBA" id="ARBA00023163"/>
    </source>
</evidence>
<dbReference type="PANTHER" id="PTHR30146">
    <property type="entry name" value="LACI-RELATED TRANSCRIPTIONAL REPRESSOR"/>
    <property type="match status" value="1"/>
</dbReference>
<gene>
    <name evidence="5" type="ORF">LQE92_04650</name>
</gene>
<dbReference type="SMART" id="SM00345">
    <property type="entry name" value="HTH_GNTR"/>
    <property type="match status" value="1"/>
</dbReference>
<dbReference type="SUPFAM" id="SSF53822">
    <property type="entry name" value="Periplasmic binding protein-like I"/>
    <property type="match status" value="1"/>
</dbReference>
<name>A0AAP2RHS8_9FIRM</name>
<dbReference type="PRINTS" id="PR00035">
    <property type="entry name" value="HTHGNTR"/>
</dbReference>
<reference evidence="5 6" key="1">
    <citation type="submission" date="2021-11" db="EMBL/GenBank/DDBJ databases">
        <title>Lacrimispora sp. nov. NSJ-141 isolated from human feces.</title>
        <authorList>
            <person name="Abdugheni R."/>
        </authorList>
    </citation>
    <scope>NUCLEOTIDE SEQUENCE [LARGE SCALE GENOMIC DNA]</scope>
    <source>
        <strain evidence="5 6">NSJ-141</strain>
    </source>
</reference>
<dbReference type="PANTHER" id="PTHR30146:SF150">
    <property type="entry name" value="ARABINOSE METABOLISM TRANSCRIPTIONAL REPRESSOR"/>
    <property type="match status" value="1"/>
</dbReference>
<dbReference type="GO" id="GO:0003700">
    <property type="term" value="F:DNA-binding transcription factor activity"/>
    <property type="evidence" value="ECO:0007669"/>
    <property type="project" value="InterPro"/>
</dbReference>
<evidence type="ECO:0000259" key="4">
    <source>
        <dbReference type="PROSITE" id="PS50949"/>
    </source>
</evidence>
<dbReference type="SUPFAM" id="SSF46785">
    <property type="entry name" value="Winged helix' DNA-binding domain"/>
    <property type="match status" value="1"/>
</dbReference>
<dbReference type="RefSeq" id="WP_231061818.1">
    <property type="nucleotide sequence ID" value="NZ_JAJNOR010000001.1"/>
</dbReference>
<evidence type="ECO:0000256" key="1">
    <source>
        <dbReference type="ARBA" id="ARBA00023015"/>
    </source>
</evidence>
<dbReference type="Gene3D" id="1.10.10.10">
    <property type="entry name" value="Winged helix-like DNA-binding domain superfamily/Winged helix DNA-binding domain"/>
    <property type="match status" value="1"/>
</dbReference>
<dbReference type="InterPro" id="IPR046335">
    <property type="entry name" value="LacI/GalR-like_sensor"/>
</dbReference>
<comment type="caution">
    <text evidence="5">The sequence shown here is derived from an EMBL/GenBank/DDBJ whole genome shotgun (WGS) entry which is preliminary data.</text>
</comment>
<dbReference type="InterPro" id="IPR033532">
    <property type="entry name" value="AraR_ligand_bind_dom"/>
</dbReference>
<dbReference type="Gene3D" id="3.40.50.2300">
    <property type="match status" value="2"/>
</dbReference>
<keyword evidence="6" id="KW-1185">Reference proteome</keyword>
<accession>A0AAP2RHS8</accession>
<dbReference type="PROSITE" id="PS50949">
    <property type="entry name" value="HTH_GNTR"/>
    <property type="match status" value="1"/>
</dbReference>
<feature type="domain" description="HTH gntR-type" evidence="4">
    <location>
        <begin position="10"/>
        <end position="78"/>
    </location>
</feature>
<dbReference type="Pfam" id="PF13377">
    <property type="entry name" value="Peripla_BP_3"/>
    <property type="match status" value="1"/>
</dbReference>
<proteinExistence type="predicted"/>
<keyword evidence="1" id="KW-0805">Transcription regulation</keyword>
<dbReference type="InterPro" id="IPR036388">
    <property type="entry name" value="WH-like_DNA-bd_sf"/>
</dbReference>
<dbReference type="Proteomes" id="UP001299265">
    <property type="component" value="Unassembled WGS sequence"/>
</dbReference>
<dbReference type="InterPro" id="IPR028082">
    <property type="entry name" value="Peripla_BP_I"/>
</dbReference>
<dbReference type="EMBL" id="JAJNOR010000001">
    <property type="protein sequence ID" value="MCD2491915.1"/>
    <property type="molecule type" value="Genomic_DNA"/>
</dbReference>
<keyword evidence="3" id="KW-0804">Transcription</keyword>
<sequence length="357" mass="40521">MSDYVLNTSNIKYKALYTWLIGKINDGSFGYKEKLPSEASLCEQFQISRQTVRNAMDRLCREGYVERVKGSGSFVKKPVRQREKTIGVIFLTISGYINANVLNGIENVLTSKGYSILLELSHNRVGNEARFLQKMLTSNVSGLIIEGTKSSFPTPNDALYRQLAEQKIPYVFVHNGYTNVPAPAIVWDDHRVSYELTQRLINAGHKNIAGLFKFDEMQGVNRYLGYIDALMDNQMEIQEDYIGWYSDSNQPEEKRRKTNYTDAFAMDILGHCSALICYNDLIACHIIRHYIANGISIPDQVSVASFDNSDVTKLYNLQRIPSVTHPKEEMGRQAASLLMEYIEDPSLNAAERKIITL</sequence>
<evidence type="ECO:0000313" key="5">
    <source>
        <dbReference type="EMBL" id="MCD2491915.1"/>
    </source>
</evidence>
<evidence type="ECO:0000256" key="2">
    <source>
        <dbReference type="ARBA" id="ARBA00023125"/>
    </source>
</evidence>
<evidence type="ECO:0000313" key="6">
    <source>
        <dbReference type="Proteomes" id="UP001299265"/>
    </source>
</evidence>
<dbReference type="CDD" id="cd01541">
    <property type="entry name" value="PBP1_AraR"/>
    <property type="match status" value="1"/>
</dbReference>
<dbReference type="AlphaFoldDB" id="A0AAP2RHS8"/>
<dbReference type="Pfam" id="PF00392">
    <property type="entry name" value="GntR"/>
    <property type="match status" value="1"/>
</dbReference>
<dbReference type="InterPro" id="IPR000524">
    <property type="entry name" value="Tscrpt_reg_HTH_GntR"/>
</dbReference>
<dbReference type="InterPro" id="IPR036390">
    <property type="entry name" value="WH_DNA-bd_sf"/>
</dbReference>
<keyword evidence="2" id="KW-0238">DNA-binding</keyword>
<dbReference type="GO" id="GO:0000976">
    <property type="term" value="F:transcription cis-regulatory region binding"/>
    <property type="evidence" value="ECO:0007669"/>
    <property type="project" value="TreeGrafter"/>
</dbReference>
<organism evidence="5 6">
    <name type="scientific">Lientehia hominis</name>
    <dbReference type="NCBI Taxonomy" id="2897778"/>
    <lineage>
        <taxon>Bacteria</taxon>
        <taxon>Bacillati</taxon>
        <taxon>Bacillota</taxon>
        <taxon>Clostridia</taxon>
        <taxon>Lachnospirales</taxon>
        <taxon>Lachnospiraceae</taxon>
        <taxon>Lientehia</taxon>
    </lineage>
</organism>
<dbReference type="CDD" id="cd07377">
    <property type="entry name" value="WHTH_GntR"/>
    <property type="match status" value="1"/>
</dbReference>